<dbReference type="Proteomes" id="UP000290289">
    <property type="component" value="Chromosome 16"/>
</dbReference>
<evidence type="ECO:0000313" key="11">
    <source>
        <dbReference type="Proteomes" id="UP000290289"/>
    </source>
</evidence>
<feature type="transmembrane region" description="Helical" evidence="8">
    <location>
        <begin position="454"/>
        <end position="479"/>
    </location>
</feature>
<protein>
    <recommendedName>
        <fullName evidence="8">S-acyltransferase</fullName>
        <ecNumber evidence="8">2.3.1.225</ecNumber>
    </recommendedName>
    <alternativeName>
        <fullName evidence="8">Palmitoyltransferase</fullName>
    </alternativeName>
</protein>
<keyword evidence="3 8" id="KW-0808">Transferase</keyword>
<proteinExistence type="inferred from homology"/>
<evidence type="ECO:0000256" key="2">
    <source>
        <dbReference type="ARBA" id="ARBA00008574"/>
    </source>
</evidence>
<dbReference type="AlphaFoldDB" id="A0A498HKL7"/>
<dbReference type="PROSITE" id="PS50216">
    <property type="entry name" value="DHHC"/>
    <property type="match status" value="1"/>
</dbReference>
<feature type="domain" description="Palmitoyltransferase DHHC" evidence="9">
    <location>
        <begin position="164"/>
        <end position="317"/>
    </location>
</feature>
<comment type="domain">
    <text evidence="8">The DHHC domain is required for palmitoyltransferase activity.</text>
</comment>
<comment type="caution">
    <text evidence="10">The sequence shown here is derived from an EMBL/GenBank/DDBJ whole genome shotgun (WGS) entry which is preliminary data.</text>
</comment>
<dbReference type="EMBL" id="RDQH01000342">
    <property type="protein sequence ID" value="RXH70442.1"/>
    <property type="molecule type" value="Genomic_DNA"/>
</dbReference>
<sequence>MIQHTENGVDKPMVKNGSSKLQTGTRNAAKSWVGGEHFIASIKEDYDVTCWGCGLHLLLPSNAPIFKCGWCGALTNQNAGKRECKYFWLRRLRDRCFVGGGVWAMFPVLFGISYFHGIFHSIIAFMLSAATVYTFSSASFACAGTPPCRVWGSYPAVGKSDLDNYTFCHQCSKPKSPSTHHCRSCGKCILDMDHHCPFIGNCVGAANHRHFIALLISVVTSTFYISIMAIYVCYHSWPSITYEAEDHLHAFDSYSAITAIREIIYGLLRSAVLLSPRGLLLLYLFISSVSLEIGLSILLWQQLSFIYEGKTYLNHLSSQGTDEVGEKDCQNLVRFFAFPYPLSRYLPLCSRSILPRWPSRIRISKLGNLSPTESFKTRSKRQPKQGLIIAQCSFCLVQVGAPSPTTLLSLKPSDEIDAVSNIFRTGGSLGTSHNVSNLMHNLVVADLDPATAKLAIGFLGPFFSLFSFLFIIRIVVSWYPKLPVGKFPYVVAYAPTEPILMATREVIPPLGGVDVTPVVWFGLISFLNEILVGPQGLLVLLSQQLSS</sequence>
<reference evidence="10 11" key="1">
    <citation type="submission" date="2018-10" db="EMBL/GenBank/DDBJ databases">
        <title>A high-quality apple genome assembly.</title>
        <authorList>
            <person name="Hu J."/>
        </authorList>
    </citation>
    <scope>NUCLEOTIDE SEQUENCE [LARGE SCALE GENOMIC DNA]</scope>
    <source>
        <strain evidence="11">cv. HFTH1</strain>
        <tissue evidence="10">Young leaf</tissue>
    </source>
</reference>
<dbReference type="InterPro" id="IPR003425">
    <property type="entry name" value="CCB3/YggT"/>
</dbReference>
<keyword evidence="11" id="KW-1185">Reference proteome</keyword>
<evidence type="ECO:0000256" key="8">
    <source>
        <dbReference type="RuleBase" id="RU079119"/>
    </source>
</evidence>
<feature type="transmembrane region" description="Helical" evidence="8">
    <location>
        <begin position="96"/>
        <end position="116"/>
    </location>
</feature>
<feature type="transmembrane region" description="Helical" evidence="8">
    <location>
        <begin position="211"/>
        <end position="232"/>
    </location>
</feature>
<feature type="transmembrane region" description="Helical" evidence="8">
    <location>
        <begin position="122"/>
        <end position="143"/>
    </location>
</feature>
<dbReference type="STRING" id="3750.A0A498HKL7"/>
<dbReference type="Pfam" id="PF01529">
    <property type="entry name" value="DHHC"/>
    <property type="match status" value="1"/>
</dbReference>
<organism evidence="10 11">
    <name type="scientific">Malus domestica</name>
    <name type="common">Apple</name>
    <name type="synonym">Pyrus malus</name>
    <dbReference type="NCBI Taxonomy" id="3750"/>
    <lineage>
        <taxon>Eukaryota</taxon>
        <taxon>Viridiplantae</taxon>
        <taxon>Streptophyta</taxon>
        <taxon>Embryophyta</taxon>
        <taxon>Tracheophyta</taxon>
        <taxon>Spermatophyta</taxon>
        <taxon>Magnoliopsida</taxon>
        <taxon>eudicotyledons</taxon>
        <taxon>Gunneridae</taxon>
        <taxon>Pentapetalae</taxon>
        <taxon>rosids</taxon>
        <taxon>fabids</taxon>
        <taxon>Rosales</taxon>
        <taxon>Rosaceae</taxon>
        <taxon>Amygdaloideae</taxon>
        <taxon>Maleae</taxon>
        <taxon>Malus</taxon>
    </lineage>
</organism>
<dbReference type="InterPro" id="IPR039859">
    <property type="entry name" value="PFA4/ZDH16/20/ERF2-like"/>
</dbReference>
<gene>
    <name evidence="10" type="ORF">DVH24_007698</name>
</gene>
<comment type="subcellular location">
    <subcellularLocation>
        <location evidence="1">Endomembrane system</location>
        <topology evidence="1">Multi-pass membrane protein</topology>
    </subcellularLocation>
</comment>
<dbReference type="GO" id="GO:0019706">
    <property type="term" value="F:protein-cysteine S-palmitoyltransferase activity"/>
    <property type="evidence" value="ECO:0007669"/>
    <property type="project" value="UniProtKB-EC"/>
</dbReference>
<keyword evidence="5 8" id="KW-1133">Transmembrane helix</keyword>
<evidence type="ECO:0000313" key="10">
    <source>
        <dbReference type="EMBL" id="RXH70442.1"/>
    </source>
</evidence>
<evidence type="ECO:0000256" key="7">
    <source>
        <dbReference type="ARBA" id="ARBA00023315"/>
    </source>
</evidence>
<evidence type="ECO:0000259" key="9">
    <source>
        <dbReference type="Pfam" id="PF01529"/>
    </source>
</evidence>
<dbReference type="PANTHER" id="PTHR12246">
    <property type="entry name" value="PALMITOYLTRANSFERASE ZDHHC16"/>
    <property type="match status" value="1"/>
</dbReference>
<keyword evidence="6 8" id="KW-0472">Membrane</keyword>
<dbReference type="EC" id="2.3.1.225" evidence="8"/>
<comment type="catalytic activity">
    <reaction evidence="8">
        <text>L-cysteinyl-[protein] + hexadecanoyl-CoA = S-hexadecanoyl-L-cysteinyl-[protein] + CoA</text>
        <dbReference type="Rhea" id="RHEA:36683"/>
        <dbReference type="Rhea" id="RHEA-COMP:10131"/>
        <dbReference type="Rhea" id="RHEA-COMP:11032"/>
        <dbReference type="ChEBI" id="CHEBI:29950"/>
        <dbReference type="ChEBI" id="CHEBI:57287"/>
        <dbReference type="ChEBI" id="CHEBI:57379"/>
        <dbReference type="ChEBI" id="CHEBI:74151"/>
        <dbReference type="EC" id="2.3.1.225"/>
    </reaction>
</comment>
<evidence type="ECO:0000256" key="5">
    <source>
        <dbReference type="ARBA" id="ARBA00022989"/>
    </source>
</evidence>
<dbReference type="Pfam" id="PF02325">
    <property type="entry name" value="CCB3_YggT"/>
    <property type="match status" value="1"/>
</dbReference>
<feature type="transmembrane region" description="Helical" evidence="8">
    <location>
        <begin position="280"/>
        <end position="300"/>
    </location>
</feature>
<evidence type="ECO:0000256" key="3">
    <source>
        <dbReference type="ARBA" id="ARBA00022679"/>
    </source>
</evidence>
<keyword evidence="4 8" id="KW-0812">Transmembrane</keyword>
<accession>A0A498HKL7</accession>
<evidence type="ECO:0000256" key="1">
    <source>
        <dbReference type="ARBA" id="ARBA00004127"/>
    </source>
</evidence>
<feature type="transmembrane region" description="Helical" evidence="8">
    <location>
        <begin position="518"/>
        <end position="541"/>
    </location>
</feature>
<keyword evidence="7 8" id="KW-0012">Acyltransferase</keyword>
<dbReference type="GO" id="GO:0012505">
    <property type="term" value="C:endomembrane system"/>
    <property type="evidence" value="ECO:0007669"/>
    <property type="project" value="UniProtKB-SubCell"/>
</dbReference>
<dbReference type="GO" id="GO:0016020">
    <property type="term" value="C:membrane"/>
    <property type="evidence" value="ECO:0007669"/>
    <property type="project" value="InterPro"/>
</dbReference>
<dbReference type="InterPro" id="IPR001594">
    <property type="entry name" value="Palmitoyltrfase_DHHC"/>
</dbReference>
<evidence type="ECO:0000256" key="6">
    <source>
        <dbReference type="ARBA" id="ARBA00023136"/>
    </source>
</evidence>
<comment type="similarity">
    <text evidence="2 8">Belongs to the DHHC palmitoyltransferase family.</text>
</comment>
<evidence type="ECO:0000256" key="4">
    <source>
        <dbReference type="ARBA" id="ARBA00022692"/>
    </source>
</evidence>
<name>A0A498HKL7_MALDO</name>